<keyword evidence="1" id="KW-0472">Membrane</keyword>
<keyword evidence="1" id="KW-1133">Transmembrane helix</keyword>
<protein>
    <submittedName>
        <fullName evidence="2">Uncharacterized protein</fullName>
    </submittedName>
</protein>
<name>A0A645B4L0_9ZZZZ</name>
<dbReference type="AlphaFoldDB" id="A0A645B4L0"/>
<feature type="transmembrane region" description="Helical" evidence="1">
    <location>
        <begin position="56"/>
        <end position="74"/>
    </location>
</feature>
<accession>A0A645B4L0</accession>
<dbReference type="EMBL" id="VSSQ01016596">
    <property type="protein sequence ID" value="MPM58103.1"/>
    <property type="molecule type" value="Genomic_DNA"/>
</dbReference>
<gene>
    <name evidence="2" type="ORF">SDC9_104932</name>
</gene>
<sequence>MGNCKQCGRSIDGNKDFCCDPCESKWRSQYPDKAKQLDEWNARVAKSQAESNQTAMILRIVYTVLLVGILFSIFRSC</sequence>
<proteinExistence type="predicted"/>
<evidence type="ECO:0000256" key="1">
    <source>
        <dbReference type="SAM" id="Phobius"/>
    </source>
</evidence>
<reference evidence="2" key="1">
    <citation type="submission" date="2019-08" db="EMBL/GenBank/DDBJ databases">
        <authorList>
            <person name="Kucharzyk K."/>
            <person name="Murdoch R.W."/>
            <person name="Higgins S."/>
            <person name="Loffler F."/>
        </authorList>
    </citation>
    <scope>NUCLEOTIDE SEQUENCE</scope>
</reference>
<evidence type="ECO:0000313" key="2">
    <source>
        <dbReference type="EMBL" id="MPM58103.1"/>
    </source>
</evidence>
<organism evidence="2">
    <name type="scientific">bioreactor metagenome</name>
    <dbReference type="NCBI Taxonomy" id="1076179"/>
    <lineage>
        <taxon>unclassified sequences</taxon>
        <taxon>metagenomes</taxon>
        <taxon>ecological metagenomes</taxon>
    </lineage>
</organism>
<keyword evidence="1" id="KW-0812">Transmembrane</keyword>
<comment type="caution">
    <text evidence="2">The sequence shown here is derived from an EMBL/GenBank/DDBJ whole genome shotgun (WGS) entry which is preliminary data.</text>
</comment>